<evidence type="ECO:0000313" key="3">
    <source>
        <dbReference type="EMBL" id="KJF39622.1"/>
    </source>
</evidence>
<dbReference type="Gene3D" id="3.40.720.10">
    <property type="entry name" value="Alkaline Phosphatase, subunit A"/>
    <property type="match status" value="1"/>
</dbReference>
<dbReference type="GO" id="GO:0004065">
    <property type="term" value="F:arylsulfatase activity"/>
    <property type="evidence" value="ECO:0007669"/>
    <property type="project" value="TreeGrafter"/>
</dbReference>
<keyword evidence="5" id="KW-1185">Reference proteome</keyword>
<comment type="caution">
    <text evidence="3">The sequence shown here is derived from an EMBL/GenBank/DDBJ whole genome shotgun (WGS) entry which is preliminary data.</text>
</comment>
<evidence type="ECO:0000313" key="6">
    <source>
        <dbReference type="Proteomes" id="UP000431913"/>
    </source>
</evidence>
<dbReference type="RefSeq" id="WP_050005581.1">
    <property type="nucleotide sequence ID" value="NZ_CAQJQL010000024.1"/>
</dbReference>
<dbReference type="Gene3D" id="3.30.1120.10">
    <property type="match status" value="1"/>
</dbReference>
<dbReference type="InterPro" id="IPR000917">
    <property type="entry name" value="Sulfatase_N"/>
</dbReference>
<reference evidence="4 6" key="2">
    <citation type="submission" date="2019-08" db="EMBL/GenBank/DDBJ databases">
        <title>In-depth cultivation of the pig gut microbiome towards novel bacterial diversity and tailored functional studies.</title>
        <authorList>
            <person name="Wylensek D."/>
            <person name="Hitch T.C.A."/>
            <person name="Clavel T."/>
        </authorList>
    </citation>
    <scope>NUCLEOTIDE SEQUENCE [LARGE SCALE GENOMIC DNA]</scope>
    <source>
        <strain evidence="4 6">WCA3-601-WT-6J</strain>
    </source>
</reference>
<dbReference type="CDD" id="cd16148">
    <property type="entry name" value="sulfatase_like"/>
    <property type="match status" value="1"/>
</dbReference>
<dbReference type="Proteomes" id="UP000431913">
    <property type="component" value="Unassembled WGS sequence"/>
</dbReference>
<feature type="domain" description="Sulfatase N-terminal" evidence="2">
    <location>
        <begin position="3"/>
        <end position="310"/>
    </location>
</feature>
<evidence type="ECO:0000259" key="2">
    <source>
        <dbReference type="Pfam" id="PF00884"/>
    </source>
</evidence>
<dbReference type="Proteomes" id="UP000032483">
    <property type="component" value="Unassembled WGS sequence"/>
</dbReference>
<dbReference type="GeneID" id="42857166"/>
<evidence type="ECO:0000313" key="4">
    <source>
        <dbReference type="EMBL" id="MST92073.1"/>
    </source>
</evidence>
<dbReference type="InterPro" id="IPR017850">
    <property type="entry name" value="Alkaline_phosphatase_core_sf"/>
</dbReference>
<organism evidence="3 5">
    <name type="scientific">Ruthenibacterium lactatiformans</name>
    <dbReference type="NCBI Taxonomy" id="1550024"/>
    <lineage>
        <taxon>Bacteria</taxon>
        <taxon>Bacillati</taxon>
        <taxon>Bacillota</taxon>
        <taxon>Clostridia</taxon>
        <taxon>Eubacteriales</taxon>
        <taxon>Oscillospiraceae</taxon>
        <taxon>Ruthenibacterium</taxon>
    </lineage>
</organism>
<dbReference type="EMBL" id="VUNJ01000008">
    <property type="protein sequence ID" value="MST92073.1"/>
    <property type="molecule type" value="Genomic_DNA"/>
</dbReference>
<dbReference type="AlphaFoldDB" id="A0A0D8IY61"/>
<protein>
    <submittedName>
        <fullName evidence="4">Sulfatase</fullName>
    </submittedName>
</protein>
<dbReference type="InterPro" id="IPR050738">
    <property type="entry name" value="Sulfatase"/>
</dbReference>
<evidence type="ECO:0000256" key="1">
    <source>
        <dbReference type="ARBA" id="ARBA00008779"/>
    </source>
</evidence>
<sequence>MKVIYFDIDTLRPDHLSCCGYGRPTPHIDALAADGVRFSRAYASNTPCMPARAALFTGCFGVVNGVETHGTAALSVATPPETALPRVLSWEGVHTAAVSSFGRHPAPWFYNGFSHVIDPSYRCRAENFQRFPGAAVNEAAMDFLDGFCGEDLFLHLHYWDPHGPLSPPPEWIDRGYEPDTSAVTDEQLTRLAASPLYRGGRHTGVRSRRELAELLRLYDAEIRYTDHLVGQMCAYLKKRGWYDDCAVILSADHGEQYGEGQMILEHGTVHDSCIHIPMLLKLPGGAHRGEVCAHPVYGLDIAPAAARFFGVAAPEMWHGTALQDTLDGTAAPREYLVCEHGLYTCQRAVLQDGWKMVHTFSPGLWDFAEYALYHTEEDPRETADVKARYPEVLARMQALEAEWLERTLHGAPDPLARLGAENAQHGLRVAREVTRRLRADKEQ</sequence>
<dbReference type="PANTHER" id="PTHR42693:SF33">
    <property type="entry name" value="ARYLSULFATASE"/>
    <property type="match status" value="1"/>
</dbReference>
<proteinExistence type="inferred from homology"/>
<evidence type="ECO:0000313" key="5">
    <source>
        <dbReference type="Proteomes" id="UP000032483"/>
    </source>
</evidence>
<dbReference type="SUPFAM" id="SSF53649">
    <property type="entry name" value="Alkaline phosphatase-like"/>
    <property type="match status" value="1"/>
</dbReference>
<accession>A0A0D8IY61</accession>
<name>A0A0D8IY61_9FIRM</name>
<comment type="similarity">
    <text evidence="1">Belongs to the sulfatase family.</text>
</comment>
<dbReference type="PANTHER" id="PTHR42693">
    <property type="entry name" value="ARYLSULFATASE FAMILY MEMBER"/>
    <property type="match status" value="1"/>
</dbReference>
<gene>
    <name evidence="4" type="ORF">FYJ76_09015</name>
    <name evidence="3" type="ORF">TQ39_11295</name>
</gene>
<dbReference type="Pfam" id="PF00884">
    <property type="entry name" value="Sulfatase"/>
    <property type="match status" value="1"/>
</dbReference>
<reference evidence="3" key="1">
    <citation type="submission" date="2015-02" db="EMBL/GenBank/DDBJ databases">
        <title>A novel member of the family Ruminococcaceae isolated from human feces.</title>
        <authorList>
            <person name="Shkoporov A.N."/>
            <person name="Chaplin A.V."/>
            <person name="Motuzova O.V."/>
            <person name="Kafarskaia L.I."/>
            <person name="Khokhlova E.V."/>
            <person name="Efimov B.A."/>
        </authorList>
    </citation>
    <scope>NUCLEOTIDE SEQUENCE [LARGE SCALE GENOMIC DNA]</scope>
    <source>
        <strain evidence="3">585-1</strain>
    </source>
</reference>
<dbReference type="EMBL" id="JXXK01000015">
    <property type="protein sequence ID" value="KJF39622.1"/>
    <property type="molecule type" value="Genomic_DNA"/>
</dbReference>